<evidence type="ECO:0008006" key="5">
    <source>
        <dbReference type="Google" id="ProtNLM"/>
    </source>
</evidence>
<reference evidence="3 4" key="1">
    <citation type="journal article" date="2020" name="Syst. Appl. Microbiol.">
        <title>Alienimonas chondri sp. nov., a novel planctomycete isolated from the biofilm of the red alga Chondrus crispus.</title>
        <authorList>
            <person name="Vitorino I."/>
            <person name="Albuquerque L."/>
            <person name="Wiegand S."/>
            <person name="Kallscheuer N."/>
            <person name="da Costa M.S."/>
            <person name="Lobo-da-Cunha A."/>
            <person name="Jogler C."/>
            <person name="Lage O.M."/>
        </authorList>
    </citation>
    <scope>NUCLEOTIDE SEQUENCE [LARGE SCALE GENOMIC DNA]</scope>
    <source>
        <strain evidence="3 4">LzC2</strain>
    </source>
</reference>
<gene>
    <name evidence="3" type="ORF">LzC2_08200</name>
</gene>
<feature type="region of interest" description="Disordered" evidence="1">
    <location>
        <begin position="75"/>
        <end position="94"/>
    </location>
</feature>
<dbReference type="Proteomes" id="UP000609651">
    <property type="component" value="Unassembled WGS sequence"/>
</dbReference>
<feature type="transmembrane region" description="Helical" evidence="2">
    <location>
        <begin position="230"/>
        <end position="251"/>
    </location>
</feature>
<organism evidence="3 4">
    <name type="scientific">Alienimonas chondri</name>
    <dbReference type="NCBI Taxonomy" id="2681879"/>
    <lineage>
        <taxon>Bacteria</taxon>
        <taxon>Pseudomonadati</taxon>
        <taxon>Planctomycetota</taxon>
        <taxon>Planctomycetia</taxon>
        <taxon>Planctomycetales</taxon>
        <taxon>Planctomycetaceae</taxon>
        <taxon>Alienimonas</taxon>
    </lineage>
</organism>
<protein>
    <recommendedName>
        <fullName evidence="5">Zinc ribbon domain-containing protein</fullName>
    </recommendedName>
</protein>
<evidence type="ECO:0000313" key="4">
    <source>
        <dbReference type="Proteomes" id="UP000609651"/>
    </source>
</evidence>
<keyword evidence="2" id="KW-0812">Transmembrane</keyword>
<comment type="caution">
    <text evidence="3">The sequence shown here is derived from an EMBL/GenBank/DDBJ whole genome shotgun (WGS) entry which is preliminary data.</text>
</comment>
<name>A0ABX1V9K1_9PLAN</name>
<evidence type="ECO:0000256" key="1">
    <source>
        <dbReference type="SAM" id="MobiDB-lite"/>
    </source>
</evidence>
<feature type="compositionally biased region" description="Low complexity" evidence="1">
    <location>
        <begin position="130"/>
        <end position="142"/>
    </location>
</feature>
<feature type="region of interest" description="Disordered" evidence="1">
    <location>
        <begin position="99"/>
        <end position="181"/>
    </location>
</feature>
<keyword evidence="2" id="KW-0472">Membrane</keyword>
<sequence>MWCPSCRRDVAAAADGGGTDSAVCVSCGGPVTANGPKMSTPDEPPAARRARELLDRWSHLFEEGGAAKLAEDYERREAAPAPQPQLKPQPAIAPQTVAAPVAVAERPKREKRVRTQPPQWRFDAEHGTPAQAAASRAAQSLSAGGGAAVPPPHTVPMNAPRVHAGHAPGPSAPHFDPVAAGTFGGGPARTAGPLGQLLAYGGVLGLTVGGAFIVWSYFGGPPGYAPTGWLLTTAGQMLLFLGIVTLIAGGMDKTTHEVRTRIETLGGSLARIEQAQKQAMKAPHIPAEAFASGASATVQSRESATV</sequence>
<evidence type="ECO:0000313" key="3">
    <source>
        <dbReference type="EMBL" id="NNJ24760.1"/>
    </source>
</evidence>
<dbReference type="EMBL" id="WTPX01000016">
    <property type="protein sequence ID" value="NNJ24760.1"/>
    <property type="molecule type" value="Genomic_DNA"/>
</dbReference>
<keyword evidence="2" id="KW-1133">Transmembrane helix</keyword>
<evidence type="ECO:0000256" key="2">
    <source>
        <dbReference type="SAM" id="Phobius"/>
    </source>
</evidence>
<feature type="transmembrane region" description="Helical" evidence="2">
    <location>
        <begin position="197"/>
        <end position="218"/>
    </location>
</feature>
<accession>A0ABX1V9K1</accession>
<proteinExistence type="predicted"/>
<keyword evidence="4" id="KW-1185">Reference proteome</keyword>